<comment type="caution">
    <text evidence="1">The sequence shown here is derived from an EMBL/GenBank/DDBJ whole genome shotgun (WGS) entry which is preliminary data.</text>
</comment>
<evidence type="ECO:0000313" key="2">
    <source>
        <dbReference type="Proteomes" id="UP000031366"/>
    </source>
</evidence>
<name>A0A0C1QX75_9CLOT</name>
<accession>A0A0C1QX75</accession>
<proteinExistence type="predicted"/>
<reference evidence="1 2" key="1">
    <citation type="journal article" date="2015" name="Infect. Genet. Evol.">
        <title>Genomic sequences of six botulinum neurotoxin-producing strains representing three clostridial species illustrate the mobility and diversity of botulinum neurotoxin genes.</title>
        <authorList>
            <person name="Smith T.J."/>
            <person name="Hill K.K."/>
            <person name="Xie G."/>
            <person name="Foley B.T."/>
            <person name="Williamson C.H."/>
            <person name="Foster J.T."/>
            <person name="Johnson S.L."/>
            <person name="Chertkov O."/>
            <person name="Teshima H."/>
            <person name="Gibbons H.S."/>
            <person name="Johnsky L.A."/>
            <person name="Karavis M.A."/>
            <person name="Smith L.A."/>
        </authorList>
    </citation>
    <scope>NUCLEOTIDE SEQUENCE [LARGE SCALE GENOMIC DNA]</scope>
    <source>
        <strain evidence="1 2">CDC 2741</strain>
    </source>
</reference>
<dbReference type="EMBL" id="AYSO01000019">
    <property type="protein sequence ID" value="KIE45607.1"/>
    <property type="molecule type" value="Genomic_DNA"/>
</dbReference>
<dbReference type="OrthoDB" id="1913811at2"/>
<dbReference type="AlphaFoldDB" id="A0A0C1QX75"/>
<dbReference type="CDD" id="cd00164">
    <property type="entry name" value="S1_like"/>
    <property type="match status" value="1"/>
</dbReference>
<protein>
    <submittedName>
        <fullName evidence="1">Uncharacterized protein</fullName>
    </submittedName>
</protein>
<dbReference type="RefSeq" id="WP_039635051.1">
    <property type="nucleotide sequence ID" value="NZ_AYSO01000019.1"/>
</dbReference>
<sequence>MFGKVIDMNNTDAFVELTEGITINVSVSKLPNHIRVGDKVDVSFSNTSNMLNNKIVDFL</sequence>
<dbReference type="Proteomes" id="UP000031366">
    <property type="component" value="Unassembled WGS sequence"/>
</dbReference>
<keyword evidence="2" id="KW-1185">Reference proteome</keyword>
<organism evidence="1 2">
    <name type="scientific">Clostridium argentinense CDC 2741</name>
    <dbReference type="NCBI Taxonomy" id="1418104"/>
    <lineage>
        <taxon>Bacteria</taxon>
        <taxon>Bacillati</taxon>
        <taxon>Bacillota</taxon>
        <taxon>Clostridia</taxon>
        <taxon>Eubacteriales</taxon>
        <taxon>Clostridiaceae</taxon>
        <taxon>Clostridium</taxon>
    </lineage>
</organism>
<evidence type="ECO:0000313" key="1">
    <source>
        <dbReference type="EMBL" id="KIE45607.1"/>
    </source>
</evidence>
<gene>
    <name evidence="1" type="ORF">U732_2546</name>
</gene>